<organism evidence="2">
    <name type="scientific">[Ruminococcus] torques</name>
    <dbReference type="NCBI Taxonomy" id="33039"/>
    <lineage>
        <taxon>Bacteria</taxon>
        <taxon>Bacillati</taxon>
        <taxon>Bacillota</taxon>
        <taxon>Clostridia</taxon>
        <taxon>Lachnospirales</taxon>
        <taxon>Lachnospiraceae</taxon>
        <taxon>Mediterraneibacter</taxon>
    </lineage>
</organism>
<feature type="transmembrane region" description="Helical" evidence="1">
    <location>
        <begin position="15"/>
        <end position="31"/>
    </location>
</feature>
<protein>
    <submittedName>
        <fullName evidence="2">Uncharacterized protein</fullName>
    </submittedName>
</protein>
<dbReference type="EMBL" id="CACRUQ010000038">
    <property type="protein sequence ID" value="VYU63525.1"/>
    <property type="molecule type" value="Genomic_DNA"/>
</dbReference>
<keyword evidence="1" id="KW-1133">Transmembrane helix</keyword>
<dbReference type="AlphaFoldDB" id="A0A6N3GGU3"/>
<reference evidence="2" key="1">
    <citation type="submission" date="2019-11" db="EMBL/GenBank/DDBJ databases">
        <authorList>
            <person name="Feng L."/>
        </authorList>
    </citation>
    <scope>NUCLEOTIDE SEQUENCE</scope>
    <source>
        <strain evidence="2">RtorquesLFYP15</strain>
    </source>
</reference>
<evidence type="ECO:0000313" key="2">
    <source>
        <dbReference type="EMBL" id="VYU63525.1"/>
    </source>
</evidence>
<accession>A0A6N3GGU3</accession>
<name>A0A6N3GGU3_9FIRM</name>
<keyword evidence="1" id="KW-0472">Membrane</keyword>
<gene>
    <name evidence="2" type="ORF">RTLFYP15_00227</name>
</gene>
<evidence type="ECO:0000256" key="1">
    <source>
        <dbReference type="SAM" id="Phobius"/>
    </source>
</evidence>
<keyword evidence="1" id="KW-0812">Transmembrane</keyword>
<sequence length="45" mass="5218">MVLAPSLGLKKSVTIYRGVIYIVMDFLYYILEKSGGVYGNRNYRR</sequence>
<proteinExistence type="predicted"/>